<dbReference type="AlphaFoldDB" id="A0A645F1A7"/>
<accession>A0A645F1A7</accession>
<evidence type="ECO:0000256" key="1">
    <source>
        <dbReference type="SAM" id="MobiDB-lite"/>
    </source>
</evidence>
<organism evidence="3">
    <name type="scientific">bioreactor metagenome</name>
    <dbReference type="NCBI Taxonomy" id="1076179"/>
    <lineage>
        <taxon>unclassified sequences</taxon>
        <taxon>metagenomes</taxon>
        <taxon>ecological metagenomes</taxon>
    </lineage>
</organism>
<name>A0A645F1A7_9ZZZZ</name>
<evidence type="ECO:0000256" key="2">
    <source>
        <dbReference type="SAM" id="Phobius"/>
    </source>
</evidence>
<keyword evidence="2" id="KW-1133">Transmembrane helix</keyword>
<evidence type="ECO:0000313" key="3">
    <source>
        <dbReference type="EMBL" id="MPN07292.1"/>
    </source>
</evidence>
<proteinExistence type="predicted"/>
<protein>
    <submittedName>
        <fullName evidence="3">Uncharacterized protein</fullName>
    </submittedName>
</protein>
<keyword evidence="2" id="KW-0472">Membrane</keyword>
<gene>
    <name evidence="3" type="ORF">SDC9_154558</name>
</gene>
<feature type="compositionally biased region" description="Gly residues" evidence="1">
    <location>
        <begin position="1"/>
        <end position="11"/>
    </location>
</feature>
<keyword evidence="2" id="KW-0812">Transmembrane</keyword>
<feature type="transmembrane region" description="Helical" evidence="2">
    <location>
        <begin position="64"/>
        <end position="82"/>
    </location>
</feature>
<comment type="caution">
    <text evidence="3">The sequence shown here is derived from an EMBL/GenBank/DDBJ whole genome shotgun (WGS) entry which is preliminary data.</text>
</comment>
<dbReference type="EMBL" id="VSSQ01053249">
    <property type="protein sequence ID" value="MPN07292.1"/>
    <property type="molecule type" value="Genomic_DNA"/>
</dbReference>
<reference evidence="3" key="1">
    <citation type="submission" date="2019-08" db="EMBL/GenBank/DDBJ databases">
        <authorList>
            <person name="Kucharzyk K."/>
            <person name="Murdoch R.W."/>
            <person name="Higgins S."/>
            <person name="Loffler F."/>
        </authorList>
    </citation>
    <scope>NUCLEOTIDE SEQUENCE</scope>
</reference>
<sequence>MAQRPGGGQDGAPGAARSGAGGDLRRGLAALHTGLDRGGSRICRGFTGGVGGGAAQLLRRLRRLLGALQIVVLAVAKLLLVFRHGNHLAFRELGRRCFIAEAPPPGQFFFLGALRSSLGR</sequence>
<feature type="region of interest" description="Disordered" evidence="1">
    <location>
        <begin position="1"/>
        <end position="21"/>
    </location>
</feature>